<keyword evidence="2" id="KW-1185">Reference proteome</keyword>
<proteinExistence type="predicted"/>
<accession>A0A6H1UFU8</accession>
<dbReference type="RefSeq" id="WP_168660957.1">
    <property type="nucleotide sequence ID" value="NZ_CP051180.1"/>
</dbReference>
<dbReference type="KEGG" id="fes:HER31_12795"/>
<evidence type="ECO:0000313" key="1">
    <source>
        <dbReference type="EMBL" id="QIZ77698.1"/>
    </source>
</evidence>
<reference evidence="1 2" key="1">
    <citation type="submission" date="2020-04" db="EMBL/GenBank/DDBJ databases">
        <title>Ferrimonas sp. S7 isolated from sea water.</title>
        <authorList>
            <person name="Bae S.S."/>
            <person name="Baek K."/>
        </authorList>
    </citation>
    <scope>NUCLEOTIDE SEQUENCE [LARGE SCALE GENOMIC DNA]</scope>
    <source>
        <strain evidence="1 2">S7</strain>
    </source>
</reference>
<sequence length="113" mass="12281">MTTPMLPSRPLPLLLIVWTLLVGQSNAVLQLSEQLHQLGHSTSFNAVSAKKHQQGHCLADLLLNHCGLAAVAIVVAQVIVKLHSFRLATALHCLLQRTVVATSIRAPPRCRLL</sequence>
<name>A0A6H1UFU8_9GAMM</name>
<protein>
    <submittedName>
        <fullName evidence="1">Uncharacterized protein</fullName>
    </submittedName>
</protein>
<dbReference type="Proteomes" id="UP000501602">
    <property type="component" value="Chromosome"/>
</dbReference>
<evidence type="ECO:0000313" key="2">
    <source>
        <dbReference type="Proteomes" id="UP000501602"/>
    </source>
</evidence>
<gene>
    <name evidence="1" type="ORF">HER31_12795</name>
</gene>
<organism evidence="1 2">
    <name type="scientific">Ferrimonas lipolytica</name>
    <dbReference type="NCBI Taxonomy" id="2724191"/>
    <lineage>
        <taxon>Bacteria</taxon>
        <taxon>Pseudomonadati</taxon>
        <taxon>Pseudomonadota</taxon>
        <taxon>Gammaproteobacteria</taxon>
        <taxon>Alteromonadales</taxon>
        <taxon>Ferrimonadaceae</taxon>
        <taxon>Ferrimonas</taxon>
    </lineage>
</organism>
<dbReference type="EMBL" id="CP051180">
    <property type="protein sequence ID" value="QIZ77698.1"/>
    <property type="molecule type" value="Genomic_DNA"/>
</dbReference>
<dbReference type="AlphaFoldDB" id="A0A6H1UFU8"/>